<dbReference type="GO" id="GO:0030150">
    <property type="term" value="P:protein import into mitochondrial matrix"/>
    <property type="evidence" value="ECO:0007669"/>
    <property type="project" value="InterPro"/>
</dbReference>
<reference evidence="11" key="1">
    <citation type="journal article" date="2013" name="Nature">
        <title>Pan genome of the phytoplankton Emiliania underpins its global distribution.</title>
        <authorList>
            <person name="Read B.A."/>
            <person name="Kegel J."/>
            <person name="Klute M.J."/>
            <person name="Kuo A."/>
            <person name="Lefebvre S.C."/>
            <person name="Maumus F."/>
            <person name="Mayer C."/>
            <person name="Miller J."/>
            <person name="Monier A."/>
            <person name="Salamov A."/>
            <person name="Young J."/>
            <person name="Aguilar M."/>
            <person name="Claverie J.M."/>
            <person name="Frickenhaus S."/>
            <person name="Gonzalez K."/>
            <person name="Herman E.K."/>
            <person name="Lin Y.C."/>
            <person name="Napier J."/>
            <person name="Ogata H."/>
            <person name="Sarno A.F."/>
            <person name="Shmutz J."/>
            <person name="Schroeder D."/>
            <person name="de Vargas C."/>
            <person name="Verret F."/>
            <person name="von Dassow P."/>
            <person name="Valentin K."/>
            <person name="Van de Peer Y."/>
            <person name="Wheeler G."/>
            <person name="Dacks J.B."/>
            <person name="Delwiche C.F."/>
            <person name="Dyhrman S.T."/>
            <person name="Glockner G."/>
            <person name="John U."/>
            <person name="Richards T."/>
            <person name="Worden A.Z."/>
            <person name="Zhang X."/>
            <person name="Grigoriev I.V."/>
            <person name="Allen A.E."/>
            <person name="Bidle K."/>
            <person name="Borodovsky M."/>
            <person name="Bowler C."/>
            <person name="Brownlee C."/>
            <person name="Cock J.M."/>
            <person name="Elias M."/>
            <person name="Gladyshev V.N."/>
            <person name="Groth M."/>
            <person name="Guda C."/>
            <person name="Hadaegh A."/>
            <person name="Iglesias-Rodriguez M.D."/>
            <person name="Jenkins J."/>
            <person name="Jones B.M."/>
            <person name="Lawson T."/>
            <person name="Leese F."/>
            <person name="Lindquist E."/>
            <person name="Lobanov A."/>
            <person name="Lomsadze A."/>
            <person name="Malik S.B."/>
            <person name="Marsh M.E."/>
            <person name="Mackinder L."/>
            <person name="Mock T."/>
            <person name="Mueller-Roeber B."/>
            <person name="Pagarete A."/>
            <person name="Parker M."/>
            <person name="Probert I."/>
            <person name="Quesneville H."/>
            <person name="Raines C."/>
            <person name="Rensing S.A."/>
            <person name="Riano-Pachon D.M."/>
            <person name="Richier S."/>
            <person name="Rokitta S."/>
            <person name="Shiraiwa Y."/>
            <person name="Soanes D.M."/>
            <person name="van der Giezen M."/>
            <person name="Wahlund T.M."/>
            <person name="Williams B."/>
            <person name="Wilson W."/>
            <person name="Wolfe G."/>
            <person name="Wurch L.L."/>
        </authorList>
    </citation>
    <scope>NUCLEOTIDE SEQUENCE</scope>
</reference>
<evidence type="ECO:0000256" key="7">
    <source>
        <dbReference type="ARBA" id="ARBA00023128"/>
    </source>
</evidence>
<keyword evidence="3" id="KW-0813">Transport</keyword>
<dbReference type="PANTHER" id="PTHR12388">
    <property type="entry name" value="MITOCHONDRIA ASSOCIATED GRANULOCYTE MACROPHAGE CSF SIGNALING MOLECULE"/>
    <property type="match status" value="1"/>
</dbReference>
<dbReference type="AlphaFoldDB" id="A0A0D3IE48"/>
<dbReference type="InterPro" id="IPR036869">
    <property type="entry name" value="J_dom_sf"/>
</dbReference>
<dbReference type="RefSeq" id="XP_005761962.1">
    <property type="nucleotide sequence ID" value="XM_005761905.1"/>
</dbReference>
<keyword evidence="7" id="KW-0496">Mitochondrion</keyword>
<dbReference type="GO" id="GO:0005744">
    <property type="term" value="C:TIM23 mitochondrial import inner membrane translocase complex"/>
    <property type="evidence" value="ECO:0007669"/>
    <property type="project" value="InterPro"/>
</dbReference>
<proteinExistence type="inferred from homology"/>
<name>A0A0D3IE48_EMIH1</name>
<dbReference type="HOGENOM" id="CLU_1423921_0_0_1"/>
<evidence type="ECO:0000256" key="3">
    <source>
        <dbReference type="ARBA" id="ARBA00022448"/>
    </source>
</evidence>
<feature type="region of interest" description="Disordered" evidence="9">
    <location>
        <begin position="125"/>
        <end position="191"/>
    </location>
</feature>
<keyword evidence="4" id="KW-0999">Mitochondrion inner membrane</keyword>
<evidence type="ECO:0000256" key="9">
    <source>
        <dbReference type="SAM" id="MobiDB-lite"/>
    </source>
</evidence>
<evidence type="ECO:0000256" key="8">
    <source>
        <dbReference type="ARBA" id="ARBA00023136"/>
    </source>
</evidence>
<dbReference type="KEGG" id="ehx:EMIHUDRAFT_198017"/>
<evidence type="ECO:0000256" key="5">
    <source>
        <dbReference type="ARBA" id="ARBA00022927"/>
    </source>
</evidence>
<dbReference type="PANTHER" id="PTHR12388:SF0">
    <property type="entry name" value="MITOCHONDRIAL IMPORT INNER MEMBRANE TRANSLOCASE SUBUNIT TIM16"/>
    <property type="match status" value="1"/>
</dbReference>
<evidence type="ECO:0000256" key="6">
    <source>
        <dbReference type="ARBA" id="ARBA00023010"/>
    </source>
</evidence>
<keyword evidence="6" id="KW-0811">Translocation</keyword>
<feature type="compositionally biased region" description="Basic and acidic residues" evidence="9">
    <location>
        <begin position="173"/>
        <end position="191"/>
    </location>
</feature>
<dbReference type="Pfam" id="PF03656">
    <property type="entry name" value="Pam16"/>
    <property type="match status" value="1"/>
</dbReference>
<comment type="subcellular location">
    <subcellularLocation>
        <location evidence="1">Mitochondrion inner membrane</location>
        <topology evidence="1">Peripheral membrane protein</topology>
    </subcellularLocation>
</comment>
<accession>A0A0D3IE48</accession>
<evidence type="ECO:0000256" key="2">
    <source>
        <dbReference type="ARBA" id="ARBA00008817"/>
    </source>
</evidence>
<dbReference type="InterPro" id="IPR005341">
    <property type="entry name" value="Tim16"/>
</dbReference>
<keyword evidence="8" id="KW-0472">Membrane</keyword>
<comment type="similarity">
    <text evidence="2">Belongs to the TIM16/PAM16 family.</text>
</comment>
<dbReference type="eggNOG" id="KOG3442">
    <property type="taxonomic scope" value="Eukaryota"/>
</dbReference>
<organism evidence="10 11">
    <name type="scientific">Emiliania huxleyi (strain CCMP1516)</name>
    <dbReference type="NCBI Taxonomy" id="280463"/>
    <lineage>
        <taxon>Eukaryota</taxon>
        <taxon>Haptista</taxon>
        <taxon>Haptophyta</taxon>
        <taxon>Prymnesiophyceae</taxon>
        <taxon>Isochrysidales</taxon>
        <taxon>Noelaerhabdaceae</taxon>
        <taxon>Emiliania</taxon>
    </lineage>
</organism>
<dbReference type="Gene3D" id="1.10.287.110">
    <property type="entry name" value="DnaJ domain"/>
    <property type="match status" value="1"/>
</dbReference>
<dbReference type="GeneID" id="17255669"/>
<evidence type="ECO:0000313" key="10">
    <source>
        <dbReference type="EnsemblProtists" id="EOD09533"/>
    </source>
</evidence>
<evidence type="ECO:0008006" key="12">
    <source>
        <dbReference type="Google" id="ProtNLM"/>
    </source>
</evidence>
<dbReference type="Proteomes" id="UP000013827">
    <property type="component" value="Unassembled WGS sequence"/>
</dbReference>
<keyword evidence="11" id="KW-1185">Reference proteome</keyword>
<evidence type="ECO:0000256" key="1">
    <source>
        <dbReference type="ARBA" id="ARBA00004637"/>
    </source>
</evidence>
<reference evidence="10" key="2">
    <citation type="submission" date="2024-10" db="UniProtKB">
        <authorList>
            <consortium name="EnsemblProtists"/>
        </authorList>
    </citation>
    <scope>IDENTIFICATION</scope>
</reference>
<keyword evidence="5" id="KW-0653">Protein transport</keyword>
<protein>
    <recommendedName>
        <fullName evidence="12">Mitochondrial import inner membrane translocase subunit TIM16</fullName>
    </recommendedName>
</protein>
<evidence type="ECO:0000313" key="11">
    <source>
        <dbReference type="Proteomes" id="UP000013827"/>
    </source>
</evidence>
<evidence type="ECO:0000256" key="4">
    <source>
        <dbReference type="ARBA" id="ARBA00022792"/>
    </source>
</evidence>
<dbReference type="STRING" id="2903.R1BIC3"/>
<sequence>MRRGLLATTRLPRPTALALAPRRVGLPRLASPAFLPVRHGSGGVGAPIIRLLANLVMAGSGVVGRAFLEAYQQALKDGGQAASRGSGRAAGSAAAQAEARQILNVGGKASEEEVREVAEKMIAMNDPAKGNTKTAADASERLRGTSHPTFLGGSEYLQQKITFARDILARTPPPEDAKAGAEEKGGQGEKK</sequence>
<dbReference type="PaxDb" id="2903-EOD09533"/>
<dbReference type="EnsemblProtists" id="EOD09533">
    <property type="protein sequence ID" value="EOD09533"/>
    <property type="gene ID" value="EMIHUDRAFT_198017"/>
</dbReference>